<evidence type="ECO:0000313" key="4">
    <source>
        <dbReference type="Proteomes" id="UP000295444"/>
    </source>
</evidence>
<evidence type="ECO:0000256" key="1">
    <source>
        <dbReference type="SAM" id="MobiDB-lite"/>
    </source>
</evidence>
<proteinExistence type="predicted"/>
<dbReference type="Gene3D" id="1.10.260.40">
    <property type="entry name" value="lambda repressor-like DNA-binding domains"/>
    <property type="match status" value="1"/>
</dbReference>
<feature type="region of interest" description="Disordered" evidence="1">
    <location>
        <begin position="1"/>
        <end position="55"/>
    </location>
</feature>
<evidence type="ECO:0000313" key="3">
    <source>
        <dbReference type="EMBL" id="TDP90512.1"/>
    </source>
</evidence>
<feature type="compositionally biased region" description="Basic and acidic residues" evidence="1">
    <location>
        <begin position="151"/>
        <end position="173"/>
    </location>
</feature>
<dbReference type="SMART" id="SM00530">
    <property type="entry name" value="HTH_XRE"/>
    <property type="match status" value="1"/>
</dbReference>
<dbReference type="EMBL" id="SNXZ01000010">
    <property type="protein sequence ID" value="TDP90512.1"/>
    <property type="molecule type" value="Genomic_DNA"/>
</dbReference>
<protein>
    <submittedName>
        <fullName evidence="3">Helix-turn-helix protein</fullName>
    </submittedName>
</protein>
<feature type="compositionally biased region" description="Basic and acidic residues" evidence="1">
    <location>
        <begin position="134"/>
        <end position="143"/>
    </location>
</feature>
<dbReference type="InterPro" id="IPR001387">
    <property type="entry name" value="Cro/C1-type_HTH"/>
</dbReference>
<feature type="region of interest" description="Disordered" evidence="1">
    <location>
        <begin position="192"/>
        <end position="213"/>
    </location>
</feature>
<dbReference type="InterPro" id="IPR010982">
    <property type="entry name" value="Lambda_DNA-bd_dom_sf"/>
</dbReference>
<dbReference type="Proteomes" id="UP000295444">
    <property type="component" value="Unassembled WGS sequence"/>
</dbReference>
<gene>
    <name evidence="3" type="ORF">EV186_11052</name>
</gene>
<dbReference type="AlphaFoldDB" id="A0A4R6RUC5"/>
<feature type="region of interest" description="Disordered" evidence="1">
    <location>
        <begin position="133"/>
        <end position="173"/>
    </location>
</feature>
<comment type="caution">
    <text evidence="3">The sequence shown here is derived from an EMBL/GenBank/DDBJ whole genome shotgun (WGS) entry which is preliminary data.</text>
</comment>
<dbReference type="SUPFAM" id="SSF47413">
    <property type="entry name" value="lambda repressor-like DNA-binding domains"/>
    <property type="match status" value="1"/>
</dbReference>
<sequence length="213" mass="23811">MHRDRSKRPEDNPMTSHPGNRKPDPDQQNGHVPSGARVPRARVGSQKDRCPPGQHLPACRCGVPDDDEREHLATGFGTHLRALRDEVGLTQEALARRADLSREMVAHLETGGRRPETRTVRRLVTALLPGAANAERRKGERSTLNRLAADSGREWQRRQLTPRRDRAEARKARRDAFALKEVERLGKEIARLEAIRGPRPSVPPTKATPGEQG</sequence>
<feature type="domain" description="HTH cro/C1-type" evidence="2">
    <location>
        <begin position="80"/>
        <end position="127"/>
    </location>
</feature>
<reference evidence="3 4" key="1">
    <citation type="submission" date="2019-03" db="EMBL/GenBank/DDBJ databases">
        <title>Genomic Encyclopedia of Type Strains, Phase IV (KMG-IV): sequencing the most valuable type-strain genomes for metagenomic binning, comparative biology and taxonomic classification.</title>
        <authorList>
            <person name="Goeker M."/>
        </authorList>
    </citation>
    <scope>NUCLEOTIDE SEQUENCE [LARGE SCALE GENOMIC DNA]</scope>
    <source>
        <strain evidence="3 4">DSM 45361</strain>
    </source>
</reference>
<dbReference type="CDD" id="cd00093">
    <property type="entry name" value="HTH_XRE"/>
    <property type="match status" value="1"/>
</dbReference>
<dbReference type="RefSeq" id="WP_133854048.1">
    <property type="nucleotide sequence ID" value="NZ_SNXZ01000010.1"/>
</dbReference>
<keyword evidence="4" id="KW-1185">Reference proteome</keyword>
<dbReference type="OrthoDB" id="5584941at2"/>
<dbReference type="GO" id="GO:0003677">
    <property type="term" value="F:DNA binding"/>
    <property type="evidence" value="ECO:0007669"/>
    <property type="project" value="InterPro"/>
</dbReference>
<accession>A0A4R6RUC5</accession>
<dbReference type="PROSITE" id="PS50943">
    <property type="entry name" value="HTH_CROC1"/>
    <property type="match status" value="1"/>
</dbReference>
<evidence type="ECO:0000259" key="2">
    <source>
        <dbReference type="PROSITE" id="PS50943"/>
    </source>
</evidence>
<dbReference type="Pfam" id="PF13560">
    <property type="entry name" value="HTH_31"/>
    <property type="match status" value="1"/>
</dbReference>
<organism evidence="3 4">
    <name type="scientific">Labedaea rhizosphaerae</name>
    <dbReference type="NCBI Taxonomy" id="598644"/>
    <lineage>
        <taxon>Bacteria</taxon>
        <taxon>Bacillati</taxon>
        <taxon>Actinomycetota</taxon>
        <taxon>Actinomycetes</taxon>
        <taxon>Pseudonocardiales</taxon>
        <taxon>Pseudonocardiaceae</taxon>
        <taxon>Labedaea</taxon>
    </lineage>
</organism>
<name>A0A4R6RUC5_LABRH</name>
<feature type="compositionally biased region" description="Basic and acidic residues" evidence="1">
    <location>
        <begin position="1"/>
        <end position="11"/>
    </location>
</feature>